<keyword evidence="9" id="KW-1185">Reference proteome</keyword>
<gene>
    <name evidence="8" type="ORF">MSAR_08740</name>
</gene>
<feature type="transmembrane region" description="Helical" evidence="7">
    <location>
        <begin position="384"/>
        <end position="407"/>
    </location>
</feature>
<evidence type="ECO:0000256" key="6">
    <source>
        <dbReference type="SAM" id="MobiDB-lite"/>
    </source>
</evidence>
<feature type="transmembrane region" description="Helical" evidence="7">
    <location>
        <begin position="155"/>
        <end position="180"/>
    </location>
</feature>
<feature type="transmembrane region" description="Helical" evidence="7">
    <location>
        <begin position="186"/>
        <end position="205"/>
    </location>
</feature>
<protein>
    <recommendedName>
        <fullName evidence="10">MFS transporter</fullName>
    </recommendedName>
</protein>
<evidence type="ECO:0000313" key="8">
    <source>
        <dbReference type="EMBL" id="BBY57738.1"/>
    </source>
</evidence>
<dbReference type="InterPro" id="IPR036259">
    <property type="entry name" value="MFS_trans_sf"/>
</dbReference>
<evidence type="ECO:0000256" key="2">
    <source>
        <dbReference type="ARBA" id="ARBA00022475"/>
    </source>
</evidence>
<feature type="transmembrane region" description="Helical" evidence="7">
    <location>
        <begin position="247"/>
        <end position="266"/>
    </location>
</feature>
<dbReference type="SUPFAM" id="SSF103473">
    <property type="entry name" value="MFS general substrate transporter"/>
    <property type="match status" value="1"/>
</dbReference>
<evidence type="ECO:0000256" key="1">
    <source>
        <dbReference type="ARBA" id="ARBA00004651"/>
    </source>
</evidence>
<dbReference type="GO" id="GO:0022857">
    <property type="term" value="F:transmembrane transporter activity"/>
    <property type="evidence" value="ECO:0007669"/>
    <property type="project" value="InterPro"/>
</dbReference>
<name>A0A7I7SLU2_9MYCO</name>
<feature type="transmembrane region" description="Helical" evidence="7">
    <location>
        <begin position="419"/>
        <end position="437"/>
    </location>
</feature>
<dbReference type="AlphaFoldDB" id="A0A7I7SLU2"/>
<evidence type="ECO:0000256" key="3">
    <source>
        <dbReference type="ARBA" id="ARBA00022692"/>
    </source>
</evidence>
<feature type="transmembrane region" description="Helical" evidence="7">
    <location>
        <begin position="287"/>
        <end position="307"/>
    </location>
</feature>
<feature type="transmembrane region" description="Helical" evidence="7">
    <location>
        <begin position="520"/>
        <end position="548"/>
    </location>
</feature>
<organism evidence="8 9">
    <name type="scientific">Mycolicibacterium sarraceniae</name>
    <dbReference type="NCBI Taxonomy" id="1534348"/>
    <lineage>
        <taxon>Bacteria</taxon>
        <taxon>Bacillati</taxon>
        <taxon>Actinomycetota</taxon>
        <taxon>Actinomycetes</taxon>
        <taxon>Mycobacteriales</taxon>
        <taxon>Mycobacteriaceae</taxon>
        <taxon>Mycolicibacterium</taxon>
    </lineage>
</organism>
<evidence type="ECO:0000313" key="9">
    <source>
        <dbReference type="Proteomes" id="UP000466445"/>
    </source>
</evidence>
<feature type="compositionally biased region" description="Gly residues" evidence="6">
    <location>
        <begin position="101"/>
        <end position="110"/>
    </location>
</feature>
<comment type="subcellular location">
    <subcellularLocation>
        <location evidence="1">Cell membrane</location>
        <topology evidence="1">Multi-pass membrane protein</topology>
    </subcellularLocation>
</comment>
<dbReference type="Proteomes" id="UP000466445">
    <property type="component" value="Chromosome"/>
</dbReference>
<evidence type="ECO:0000256" key="4">
    <source>
        <dbReference type="ARBA" id="ARBA00022989"/>
    </source>
</evidence>
<dbReference type="PANTHER" id="PTHR23513:SF18">
    <property type="entry name" value="INTEGRAL MEMBRANE PROTEIN"/>
    <property type="match status" value="1"/>
</dbReference>
<evidence type="ECO:0008006" key="10">
    <source>
        <dbReference type="Google" id="ProtNLM"/>
    </source>
</evidence>
<feature type="region of interest" description="Disordered" evidence="6">
    <location>
        <begin position="355"/>
        <end position="376"/>
    </location>
</feature>
<evidence type="ECO:0000256" key="5">
    <source>
        <dbReference type="ARBA" id="ARBA00023136"/>
    </source>
</evidence>
<proteinExistence type="predicted"/>
<reference evidence="8 9" key="1">
    <citation type="journal article" date="2019" name="Emerg. Microbes Infect.">
        <title>Comprehensive subspecies identification of 175 nontuberculous mycobacteria species based on 7547 genomic profiles.</title>
        <authorList>
            <person name="Matsumoto Y."/>
            <person name="Kinjo T."/>
            <person name="Motooka D."/>
            <person name="Nabeya D."/>
            <person name="Jung N."/>
            <person name="Uechi K."/>
            <person name="Horii T."/>
            <person name="Iida T."/>
            <person name="Fujita J."/>
            <person name="Nakamura S."/>
        </authorList>
    </citation>
    <scope>NUCLEOTIDE SEQUENCE [LARGE SCALE GENOMIC DNA]</scope>
    <source>
        <strain evidence="8 9">JCM 30395</strain>
    </source>
</reference>
<keyword evidence="4 7" id="KW-1133">Transmembrane helix</keyword>
<dbReference type="KEGG" id="msar:MSAR_08740"/>
<feature type="transmembrane region" description="Helical" evidence="7">
    <location>
        <begin position="313"/>
        <end position="334"/>
    </location>
</feature>
<dbReference type="EMBL" id="AP022595">
    <property type="protein sequence ID" value="BBY57738.1"/>
    <property type="molecule type" value="Genomic_DNA"/>
</dbReference>
<feature type="transmembrane region" description="Helical" evidence="7">
    <location>
        <begin position="217"/>
        <end position="235"/>
    </location>
</feature>
<feature type="compositionally biased region" description="Basic residues" evidence="6">
    <location>
        <begin position="1"/>
        <end position="10"/>
    </location>
</feature>
<dbReference type="Pfam" id="PF07690">
    <property type="entry name" value="MFS_1"/>
    <property type="match status" value="1"/>
</dbReference>
<accession>A0A7I7SLU2</accession>
<feature type="compositionally biased region" description="Basic and acidic residues" evidence="6">
    <location>
        <begin position="361"/>
        <end position="371"/>
    </location>
</feature>
<keyword evidence="5 7" id="KW-0472">Membrane</keyword>
<keyword evidence="2" id="KW-1003">Cell membrane</keyword>
<dbReference type="Gene3D" id="1.20.1250.20">
    <property type="entry name" value="MFS general substrate transporter like domains"/>
    <property type="match status" value="1"/>
</dbReference>
<sequence>MRSHTGHVRAARAGMRDNRGVSGGRRDEPRGNPAFGPYRGSSAGAPDEHPGMANYPSDGDGIRRSGGTRRSNPIPSANRYLPPLGDQDQRTEKLSGPPPGSRGGVGGGAGERVTVTRAAAMRSREMGSRMYSMVHRAATADGADKSGLTALTWPVVANFAVDSAMAVALANTLFFAAASGESKGKVALYLLITIAPFAVIAPLIGPALDRVQHGRRAALAMSFILRAVLGIVLIMNYDGATNNYPSWVLYPCALGMMVLSKSFSVLRSAVTPRVMPPTIDLVRVNSRLTMFGLIGGTIVGGGIAAGAEYLLTTVFQLPGALFVVVFVAVAGASWSMRIPRWVEVTEGEVPTTLTYHGDTGALRRPDHEPASKKGARRQPLGRNIITSLWGNCTIKAMVGFLFLYPAFVAKSHDASSWEQLAVLGLIGAAAGIGNFAGNFTAARMRLGRPAMLVARMTVAVTVVALVAAVTGSLIVVAVAALITSASTAIAKASLDASLQDDLPEESRASAFGRSESVLQLAWVLGGALGVLVSTQLWVGFTAITALLIPGLAQTIVSYRGDSLIPGFGGNRPVLAEPEGASAVTNQ</sequence>
<feature type="compositionally biased region" description="Basic and acidic residues" evidence="6">
    <location>
        <begin position="14"/>
        <end position="30"/>
    </location>
</feature>
<keyword evidence="3 7" id="KW-0812">Transmembrane</keyword>
<feature type="region of interest" description="Disordered" evidence="6">
    <location>
        <begin position="1"/>
        <end position="112"/>
    </location>
</feature>
<evidence type="ECO:0000256" key="7">
    <source>
        <dbReference type="SAM" id="Phobius"/>
    </source>
</evidence>
<feature type="transmembrane region" description="Helical" evidence="7">
    <location>
        <begin position="458"/>
        <end position="482"/>
    </location>
</feature>
<dbReference type="PANTHER" id="PTHR23513">
    <property type="entry name" value="INTEGRAL MEMBRANE EFFLUX PROTEIN-RELATED"/>
    <property type="match status" value="1"/>
</dbReference>
<dbReference type="InterPro" id="IPR011701">
    <property type="entry name" value="MFS"/>
</dbReference>
<dbReference type="GO" id="GO:0005886">
    <property type="term" value="C:plasma membrane"/>
    <property type="evidence" value="ECO:0007669"/>
    <property type="project" value="UniProtKB-SubCell"/>
</dbReference>